<dbReference type="PROSITE" id="PS50982">
    <property type="entry name" value="MBD"/>
    <property type="match status" value="1"/>
</dbReference>
<dbReference type="Pfam" id="PF01429">
    <property type="entry name" value="MBD"/>
    <property type="match status" value="1"/>
</dbReference>
<feature type="compositionally biased region" description="Basic and acidic residues" evidence="1">
    <location>
        <begin position="45"/>
        <end position="58"/>
    </location>
</feature>
<comment type="caution">
    <text evidence="3">The sequence shown here is derived from an EMBL/GenBank/DDBJ whole genome shotgun (WGS) entry which is preliminary data.</text>
</comment>
<keyword evidence="4" id="KW-1185">Reference proteome</keyword>
<dbReference type="CDD" id="cd00122">
    <property type="entry name" value="MBD"/>
    <property type="match status" value="1"/>
</dbReference>
<accession>A0ABD3Q3Y8</accession>
<reference evidence="3 4" key="1">
    <citation type="journal article" date="2020" name="G3 (Bethesda)">
        <title>Improved Reference Genome for Cyclotella cryptica CCMP332, a Model for Cell Wall Morphogenesis, Salinity Adaptation, and Lipid Production in Diatoms (Bacillariophyta).</title>
        <authorList>
            <person name="Roberts W.R."/>
            <person name="Downey K.M."/>
            <person name="Ruck E.C."/>
            <person name="Traller J.C."/>
            <person name="Alverson A.J."/>
        </authorList>
    </citation>
    <scope>NUCLEOTIDE SEQUENCE [LARGE SCALE GENOMIC DNA]</scope>
    <source>
        <strain evidence="3 4">CCMP332</strain>
    </source>
</reference>
<dbReference type="EMBL" id="JABMIG020000078">
    <property type="protein sequence ID" value="KAL3794677.1"/>
    <property type="molecule type" value="Genomic_DNA"/>
</dbReference>
<feature type="region of interest" description="Disordered" evidence="1">
    <location>
        <begin position="555"/>
        <end position="669"/>
    </location>
</feature>
<dbReference type="Proteomes" id="UP001516023">
    <property type="component" value="Unassembled WGS sequence"/>
</dbReference>
<feature type="compositionally biased region" description="Polar residues" evidence="1">
    <location>
        <begin position="610"/>
        <end position="627"/>
    </location>
</feature>
<feature type="compositionally biased region" description="Polar residues" evidence="1">
    <location>
        <begin position="566"/>
        <end position="580"/>
    </location>
</feature>
<feature type="compositionally biased region" description="Polar residues" evidence="1">
    <location>
        <begin position="714"/>
        <end position="726"/>
    </location>
</feature>
<feature type="region of interest" description="Disordered" evidence="1">
    <location>
        <begin position="1"/>
        <end position="79"/>
    </location>
</feature>
<dbReference type="AlphaFoldDB" id="A0ABD3Q3Y8"/>
<evidence type="ECO:0000259" key="2">
    <source>
        <dbReference type="PROSITE" id="PS50982"/>
    </source>
</evidence>
<feature type="region of interest" description="Disordered" evidence="1">
    <location>
        <begin position="683"/>
        <end position="744"/>
    </location>
</feature>
<gene>
    <name evidence="3" type="ORF">HJC23_010105</name>
</gene>
<feature type="compositionally biased region" description="Basic residues" evidence="1">
    <location>
        <begin position="587"/>
        <end position="597"/>
    </location>
</feature>
<organism evidence="3 4">
    <name type="scientific">Cyclotella cryptica</name>
    <dbReference type="NCBI Taxonomy" id="29204"/>
    <lineage>
        <taxon>Eukaryota</taxon>
        <taxon>Sar</taxon>
        <taxon>Stramenopiles</taxon>
        <taxon>Ochrophyta</taxon>
        <taxon>Bacillariophyta</taxon>
        <taxon>Coscinodiscophyceae</taxon>
        <taxon>Thalassiosirophycidae</taxon>
        <taxon>Stephanodiscales</taxon>
        <taxon>Stephanodiscaceae</taxon>
        <taxon>Cyclotella</taxon>
    </lineage>
</organism>
<feature type="compositionally biased region" description="Basic and acidic residues" evidence="1">
    <location>
        <begin position="18"/>
        <end position="34"/>
    </location>
</feature>
<feature type="domain" description="MBD" evidence="2">
    <location>
        <begin position="764"/>
        <end position="839"/>
    </location>
</feature>
<feature type="compositionally biased region" description="Basic and acidic residues" evidence="1">
    <location>
        <begin position="70"/>
        <end position="79"/>
    </location>
</feature>
<protein>
    <recommendedName>
        <fullName evidence="2">MBD domain-containing protein</fullName>
    </recommendedName>
</protein>
<evidence type="ECO:0000313" key="4">
    <source>
        <dbReference type="Proteomes" id="UP001516023"/>
    </source>
</evidence>
<evidence type="ECO:0000313" key="3">
    <source>
        <dbReference type="EMBL" id="KAL3794677.1"/>
    </source>
</evidence>
<sequence length="851" mass="93454">MALESGVTTRAAVDSSTADEKGLLPDKTVERWSSTDDAAGISKESTAKDAADQIKDESLDASGSGVAPGEKSKDTQLEGKDLKEDLSAPHGKGACDVVSSSPSRVQPEAVSLNYSNFGEKLRSVPLTPEELYTQIEQSRDKLFFIAYSVPSGSGDTPKKKEGDVKKKWYLVRVDLETCYDLEEAQNCKTSGRYYVEFYSKANSDQSKPDSQSRFWMIWNRFAYKRGEMVIGHATEFDPNHKSALRKRLVDLSKKRSSDDAKGDAEVVEFHPNLDRYTTWSDVVNLSDPYIRLVGPFDFEAVQPKHIDLEYFDPGNASLDDLYVRDRVPIPRWHELLVALEGRDIAMPSLEGKKRKRKSSIGERKHAKNQAACQLCGKVDIGDESLLFDNTPALSALCVHTSCGLQSTSVDKDSPSVPKIVSRKEIWALVDKTIAGVRQATSSDGEVYCVLEEFSAQLISDLNGIKTQMATPSKTLITQPINGSTIPRVFPESEFTPDEQQSFRVAFAHHVKADDPDGASEINAKIAKLDYDVEKRREKRIAREFADVSKKAFPHNVVPTKSRSDIKTSTSKAVETSNPPEKNQHSTKPGRGRPLKKKSPIELESAPPVKDSNSTKEFPTKTEATGSITLPKPEIMEKTPPRSPTQTGSVAQEEMNMSRPPTPLLDDPTGLSLVNQKIGVFARISAERRREKRRASSGSAPGDPPPNKVARASTHGETSSEGNTSNGDLPGNAEPSDAKTKNARPKTAFTIPKVYQGPLLNIPAEPVGATLNLPHIDGWTMRCIIRPTDNSRKPHVDRYFFSPGGRKFRSKPEVARFLECLAAAQGDEARAAIQFAQGDVVGNRADGNNVAT</sequence>
<dbReference type="InterPro" id="IPR016177">
    <property type="entry name" value="DNA-bd_dom_sf"/>
</dbReference>
<proteinExistence type="predicted"/>
<name>A0ABD3Q3Y8_9STRA</name>
<dbReference type="SUPFAM" id="SSF54171">
    <property type="entry name" value="DNA-binding domain"/>
    <property type="match status" value="1"/>
</dbReference>
<evidence type="ECO:0000256" key="1">
    <source>
        <dbReference type="SAM" id="MobiDB-lite"/>
    </source>
</evidence>
<dbReference type="Gene3D" id="3.30.890.10">
    <property type="entry name" value="Methyl-cpg-binding Protein 2, Chain A"/>
    <property type="match status" value="1"/>
</dbReference>
<dbReference type="InterPro" id="IPR001739">
    <property type="entry name" value="Methyl_CpG_DNA-bd"/>
</dbReference>